<dbReference type="OrthoDB" id="9800547at2"/>
<evidence type="ECO:0000313" key="8">
    <source>
        <dbReference type="EMBL" id="GBF57966.1"/>
    </source>
</evidence>
<dbReference type="Proteomes" id="UP000245086">
    <property type="component" value="Unassembled WGS sequence"/>
</dbReference>
<feature type="domain" description="HpcH/HpaI aldolase/citrate lyase" evidence="7">
    <location>
        <begin position="9"/>
        <end position="225"/>
    </location>
</feature>
<feature type="binding site" evidence="6">
    <location>
        <position position="132"/>
    </location>
    <ligand>
        <name>Mg(2+)</name>
        <dbReference type="ChEBI" id="CHEBI:18420"/>
    </ligand>
</feature>
<comment type="similarity">
    <text evidence="2">Belongs to the HpcH/HpaI aldolase family.</text>
</comment>
<dbReference type="InterPro" id="IPR011206">
    <property type="entry name" value="Citrate_lyase_beta/mcl1/mcl2"/>
</dbReference>
<dbReference type="SUPFAM" id="SSF51621">
    <property type="entry name" value="Phosphoenolpyruvate/pyruvate domain"/>
    <property type="match status" value="1"/>
</dbReference>
<accession>A0A2P2EA72</accession>
<dbReference type="InterPro" id="IPR015813">
    <property type="entry name" value="Pyrv/PenolPyrv_kinase-like_dom"/>
</dbReference>
<keyword evidence="4 6" id="KW-0460">Magnesium</keyword>
<dbReference type="EMBL" id="BFBR01000004">
    <property type="protein sequence ID" value="GBF57966.1"/>
    <property type="molecule type" value="Genomic_DNA"/>
</dbReference>
<dbReference type="InterPro" id="IPR040442">
    <property type="entry name" value="Pyrv_kinase-like_dom_sf"/>
</dbReference>
<dbReference type="Gene3D" id="3.20.20.60">
    <property type="entry name" value="Phosphoenolpyruvate-binding domains"/>
    <property type="match status" value="1"/>
</dbReference>
<protein>
    <submittedName>
        <fullName evidence="8">(3S)-malyl-CoA thioesterase</fullName>
        <ecNumber evidence="8">3.1.2.30</ecNumber>
    </submittedName>
</protein>
<proteinExistence type="inferred from homology"/>
<organism evidence="8 9">
    <name type="scientific">Candidatus Phycosocius bacilliformis</name>
    <dbReference type="NCBI Taxonomy" id="1445552"/>
    <lineage>
        <taxon>Bacteria</taxon>
        <taxon>Pseudomonadati</taxon>
        <taxon>Pseudomonadota</taxon>
        <taxon>Alphaproteobacteria</taxon>
        <taxon>Caulobacterales</taxon>
        <taxon>Caulobacterales incertae sedis</taxon>
        <taxon>Candidatus Phycosocius</taxon>
    </lineage>
</organism>
<keyword evidence="9" id="KW-1185">Reference proteome</keyword>
<reference evidence="8" key="1">
    <citation type="journal article" date="2018" name="Genome Announc.">
        <title>Draft Genome Sequence of "Candidatus Phycosocius bacilliformis," an Alphaproteobacterial Ectosymbiont of the Hydrocarbon-Producing Green Alga Botryococcus braunii.</title>
        <authorList>
            <person name="Tanabe Y."/>
            <person name="Yamaguchi H."/>
            <person name="Watanabe M.M."/>
        </authorList>
    </citation>
    <scope>NUCLEOTIDE SEQUENCE [LARGE SCALE GENOMIC DNA]</scope>
    <source>
        <strain evidence="8">BOTRYCO-2</strain>
    </source>
</reference>
<evidence type="ECO:0000256" key="6">
    <source>
        <dbReference type="PIRSR" id="PIRSR015582-2"/>
    </source>
</evidence>
<evidence type="ECO:0000259" key="7">
    <source>
        <dbReference type="Pfam" id="PF03328"/>
    </source>
</evidence>
<dbReference type="GO" id="GO:0016787">
    <property type="term" value="F:hydrolase activity"/>
    <property type="evidence" value="ECO:0007669"/>
    <property type="project" value="UniProtKB-KW"/>
</dbReference>
<feature type="binding site" evidence="5">
    <location>
        <position position="132"/>
    </location>
    <ligand>
        <name>substrate</name>
    </ligand>
</feature>
<evidence type="ECO:0000256" key="5">
    <source>
        <dbReference type="PIRSR" id="PIRSR015582-1"/>
    </source>
</evidence>
<gene>
    <name evidence="8" type="primary">mcl2_2</name>
    <name evidence="8" type="ORF">PbB2_01637</name>
</gene>
<sequence length="286" mass="30037">MSGQMKSFRSLLFVPGSRPDRFDKALAAGADAVCIDLEDAVPPQDKADARAGVMAYLTGRERGQACAIGVRMNGLDTLDGLKDILALAEAGVKPDYLMVPKAASGPALANLVHLLDLAGSGQERVGLWAVVESVGGLKNAAEIAEICGSSGGILFGGADFSLAIGTGMDWEALFHARTTLATEARVANGSLMDVPYLNVKDEGGLRAECVRVKALGFDGKACIHPSQVAIVNEVFSPSEAELDWAKRVIDAGKSQDGRAILLDGKLLDIPVYLRAERVLSKAGIEF</sequence>
<name>A0A2P2EA72_9PROT</name>
<feature type="binding site" evidence="5">
    <location>
        <position position="71"/>
    </location>
    <ligand>
        <name>substrate</name>
    </ligand>
</feature>
<evidence type="ECO:0000256" key="1">
    <source>
        <dbReference type="ARBA" id="ARBA00001946"/>
    </source>
</evidence>
<keyword evidence="3 6" id="KW-0479">Metal-binding</keyword>
<dbReference type="GO" id="GO:0000287">
    <property type="term" value="F:magnesium ion binding"/>
    <property type="evidence" value="ECO:0007669"/>
    <property type="project" value="TreeGrafter"/>
</dbReference>
<evidence type="ECO:0000313" key="9">
    <source>
        <dbReference type="Proteomes" id="UP000245086"/>
    </source>
</evidence>
<keyword evidence="8" id="KW-0378">Hydrolase</keyword>
<dbReference type="GO" id="GO:0006107">
    <property type="term" value="P:oxaloacetate metabolic process"/>
    <property type="evidence" value="ECO:0007669"/>
    <property type="project" value="TreeGrafter"/>
</dbReference>
<comment type="caution">
    <text evidence="8">The sequence shown here is derived from an EMBL/GenBank/DDBJ whole genome shotgun (WGS) entry which is preliminary data.</text>
</comment>
<evidence type="ECO:0000256" key="4">
    <source>
        <dbReference type="ARBA" id="ARBA00022842"/>
    </source>
</evidence>
<evidence type="ECO:0000256" key="3">
    <source>
        <dbReference type="ARBA" id="ARBA00022723"/>
    </source>
</evidence>
<dbReference type="PIRSF" id="PIRSF015582">
    <property type="entry name" value="Cit_lyase_B"/>
    <property type="match status" value="1"/>
</dbReference>
<dbReference type="PANTHER" id="PTHR32308:SF0">
    <property type="entry name" value="HPCH_HPAI ALDOLASE_CITRATE LYASE DOMAIN-CONTAINING PROTEIN"/>
    <property type="match status" value="1"/>
</dbReference>
<comment type="cofactor">
    <cofactor evidence="1">
        <name>Mg(2+)</name>
        <dbReference type="ChEBI" id="CHEBI:18420"/>
    </cofactor>
</comment>
<dbReference type="PANTHER" id="PTHR32308">
    <property type="entry name" value="LYASE BETA SUBUNIT, PUTATIVE (AFU_ORTHOLOGUE AFUA_4G13030)-RELATED"/>
    <property type="match status" value="1"/>
</dbReference>
<dbReference type="EC" id="3.1.2.30" evidence="8"/>
<feature type="binding site" evidence="6">
    <location>
        <position position="159"/>
    </location>
    <ligand>
        <name>Mg(2+)</name>
        <dbReference type="ChEBI" id="CHEBI:18420"/>
    </ligand>
</feature>
<dbReference type="Pfam" id="PF03328">
    <property type="entry name" value="HpcH_HpaI"/>
    <property type="match status" value="1"/>
</dbReference>
<dbReference type="AlphaFoldDB" id="A0A2P2EA72"/>
<dbReference type="InterPro" id="IPR005000">
    <property type="entry name" value="Aldolase/citrate-lyase_domain"/>
</dbReference>
<evidence type="ECO:0000256" key="2">
    <source>
        <dbReference type="ARBA" id="ARBA00005568"/>
    </source>
</evidence>